<sequence length="346" mass="37612">MPSVRNASVVFNEIPADYPLPGKHVVYDTSKTIDLENVPLDGGVLVKILVLSIDPYLRRMMVGPGVKNFSPPFKLGQALVNYGVAVVLRSENPAIKKGDHVVGLEGQFPFQEYAIVHDFSTIRVVENTENIAWSVYVGVLGMPGETAYYGWTEFAKPKKGDVIFVSGAAGPVGATVVQLAKADGLKVIASAGSDDKVAFVKSIGADVAFNYKTTSTREVVAREGPLNLYWDNVGGETLETALDFCARHARVMVCGNISAYNTQSPYGVKNLQLLVWHEITLHGFLFESLRPKHGDAFFKTMPGRVARGEITYKEHVVHGLENAGQAILDVQMGRNFGKSVVVVAEE</sequence>
<dbReference type="Pfam" id="PF16884">
    <property type="entry name" value="ADH_N_2"/>
    <property type="match status" value="1"/>
</dbReference>
<dbReference type="SUPFAM" id="SSF51735">
    <property type="entry name" value="NAD(P)-binding Rossmann-fold domains"/>
    <property type="match status" value="1"/>
</dbReference>
<dbReference type="AlphaFoldDB" id="A0A5K1JWJ8"/>
<evidence type="ECO:0000256" key="1">
    <source>
        <dbReference type="ARBA" id="ARBA00023002"/>
    </source>
</evidence>
<dbReference type="GO" id="GO:0016628">
    <property type="term" value="F:oxidoreductase activity, acting on the CH-CH group of donors, NAD or NADP as acceptor"/>
    <property type="evidence" value="ECO:0007669"/>
    <property type="project" value="InterPro"/>
</dbReference>
<evidence type="ECO:0000259" key="2">
    <source>
        <dbReference type="SMART" id="SM00829"/>
    </source>
</evidence>
<accession>A0A5K1JWJ8</accession>
<name>A0A5K1JWJ8_9APHY</name>
<dbReference type="CDD" id="cd05288">
    <property type="entry name" value="PGDH"/>
    <property type="match status" value="1"/>
</dbReference>
<dbReference type="Gene3D" id="3.90.180.10">
    <property type="entry name" value="Medium-chain alcohol dehydrogenases, catalytic domain"/>
    <property type="match status" value="1"/>
</dbReference>
<dbReference type="Pfam" id="PF00107">
    <property type="entry name" value="ADH_zinc_N"/>
    <property type="match status" value="1"/>
</dbReference>
<dbReference type="InterPro" id="IPR036291">
    <property type="entry name" value="NAD(P)-bd_dom_sf"/>
</dbReference>
<dbReference type="InterPro" id="IPR013149">
    <property type="entry name" value="ADH-like_C"/>
</dbReference>
<protein>
    <submittedName>
        <fullName evidence="3">N/A</fullName>
    </submittedName>
</protein>
<reference evidence="3" key="1">
    <citation type="submission" date="2019-10" db="EMBL/GenBank/DDBJ databases">
        <authorList>
            <person name="Nor Muhammad N."/>
        </authorList>
    </citation>
    <scope>NUCLEOTIDE SEQUENCE</scope>
</reference>
<organism evidence="3">
    <name type="scientific">Ganoderma boninense</name>
    <dbReference type="NCBI Taxonomy" id="34458"/>
    <lineage>
        <taxon>Eukaryota</taxon>
        <taxon>Fungi</taxon>
        <taxon>Dikarya</taxon>
        <taxon>Basidiomycota</taxon>
        <taxon>Agaricomycotina</taxon>
        <taxon>Agaricomycetes</taxon>
        <taxon>Polyporales</taxon>
        <taxon>Polyporaceae</taxon>
        <taxon>Ganoderma</taxon>
    </lineage>
</organism>
<proteinExistence type="predicted"/>
<dbReference type="FunFam" id="3.40.50.720:FF:000121">
    <property type="entry name" value="Prostaglandin reductase 2"/>
    <property type="match status" value="1"/>
</dbReference>
<dbReference type="InterPro" id="IPR041694">
    <property type="entry name" value="ADH_N_2"/>
</dbReference>
<dbReference type="PANTHER" id="PTHR43205">
    <property type="entry name" value="PROSTAGLANDIN REDUCTASE"/>
    <property type="match status" value="1"/>
</dbReference>
<dbReference type="EMBL" id="LR725681">
    <property type="protein sequence ID" value="VWO96497.1"/>
    <property type="molecule type" value="Genomic_DNA"/>
</dbReference>
<dbReference type="SMART" id="SM00829">
    <property type="entry name" value="PKS_ER"/>
    <property type="match status" value="1"/>
</dbReference>
<dbReference type="SUPFAM" id="SSF50129">
    <property type="entry name" value="GroES-like"/>
    <property type="match status" value="1"/>
</dbReference>
<feature type="domain" description="Enoyl reductase (ER)" evidence="2">
    <location>
        <begin position="28"/>
        <end position="341"/>
    </location>
</feature>
<dbReference type="InterPro" id="IPR011032">
    <property type="entry name" value="GroES-like_sf"/>
</dbReference>
<keyword evidence="1" id="KW-0560">Oxidoreductase</keyword>
<evidence type="ECO:0000313" key="3">
    <source>
        <dbReference type="EMBL" id="VWO96497.1"/>
    </source>
</evidence>
<dbReference type="PANTHER" id="PTHR43205:SF7">
    <property type="entry name" value="PROSTAGLANDIN REDUCTASE 1"/>
    <property type="match status" value="1"/>
</dbReference>
<dbReference type="InterPro" id="IPR020843">
    <property type="entry name" value="ER"/>
</dbReference>
<dbReference type="Gene3D" id="3.40.50.720">
    <property type="entry name" value="NAD(P)-binding Rossmann-like Domain"/>
    <property type="match status" value="1"/>
</dbReference>
<gene>
    <name evidence="3" type="primary">Q8NJQ2</name>
</gene>
<dbReference type="InterPro" id="IPR045010">
    <property type="entry name" value="MDR_fam"/>
</dbReference>